<dbReference type="Proteomes" id="UP000239724">
    <property type="component" value="Unassembled WGS sequence"/>
</dbReference>
<dbReference type="Pfam" id="PF00561">
    <property type="entry name" value="Abhydrolase_1"/>
    <property type="match status" value="1"/>
</dbReference>
<dbReference type="AlphaFoldDB" id="A0A2S6N901"/>
<dbReference type="InterPro" id="IPR000073">
    <property type="entry name" value="AB_hydrolase_1"/>
</dbReference>
<evidence type="ECO:0000256" key="3">
    <source>
        <dbReference type="PIRSR" id="PIRSR000443-1"/>
    </source>
</evidence>
<reference evidence="5 6" key="1">
    <citation type="journal article" date="2018" name="Arch. Microbiol.">
        <title>New insights into the metabolic potential of the phototrophic purple bacterium Rhodopila globiformis DSM 161(T) from its draft genome sequence and evidence for a vanadium-dependent nitrogenase.</title>
        <authorList>
            <person name="Imhoff J.F."/>
            <person name="Rahn T."/>
            <person name="Kunzel S."/>
            <person name="Neulinger S.C."/>
        </authorList>
    </citation>
    <scope>NUCLEOTIDE SEQUENCE [LARGE SCALE GENOMIC DNA]</scope>
    <source>
        <strain evidence="5 6">DSM 161</strain>
    </source>
</reference>
<keyword evidence="1 2" id="KW-0808">Transferase</keyword>
<dbReference type="GO" id="GO:0009092">
    <property type="term" value="P:homoserine metabolic process"/>
    <property type="evidence" value="ECO:0007669"/>
    <property type="project" value="TreeGrafter"/>
</dbReference>
<dbReference type="PANTHER" id="PTHR32268">
    <property type="entry name" value="HOMOSERINE O-ACETYLTRANSFERASE"/>
    <property type="match status" value="1"/>
</dbReference>
<proteinExistence type="inferred from homology"/>
<evidence type="ECO:0000256" key="1">
    <source>
        <dbReference type="ARBA" id="ARBA00022679"/>
    </source>
</evidence>
<dbReference type="GO" id="GO:0004414">
    <property type="term" value="F:homoserine O-acetyltransferase activity"/>
    <property type="evidence" value="ECO:0007669"/>
    <property type="project" value="TreeGrafter"/>
</dbReference>
<comment type="caution">
    <text evidence="2">Lacks conserved residue(s) required for the propagation of feature annotation.</text>
</comment>
<comment type="subcellular location">
    <subcellularLocation>
        <location evidence="2">Cytoplasm</location>
    </subcellularLocation>
</comment>
<feature type="active site" evidence="2 3">
    <location>
        <position position="286"/>
    </location>
</feature>
<organism evidence="5 6">
    <name type="scientific">Rhodopila globiformis</name>
    <name type="common">Rhodopseudomonas globiformis</name>
    <dbReference type="NCBI Taxonomy" id="1071"/>
    <lineage>
        <taxon>Bacteria</taxon>
        <taxon>Pseudomonadati</taxon>
        <taxon>Pseudomonadota</taxon>
        <taxon>Alphaproteobacteria</taxon>
        <taxon>Acetobacterales</taxon>
        <taxon>Acetobacteraceae</taxon>
        <taxon>Rhodopila</taxon>
    </lineage>
</organism>
<evidence type="ECO:0000313" key="6">
    <source>
        <dbReference type="Proteomes" id="UP000239724"/>
    </source>
</evidence>
<accession>A0A2S6N901</accession>
<comment type="caution">
    <text evidence="5">The sequence shown here is derived from an EMBL/GenBank/DDBJ whole genome shotgun (WGS) entry which is preliminary data.</text>
</comment>
<dbReference type="OrthoDB" id="9800754at2"/>
<dbReference type="PANTHER" id="PTHR32268:SF11">
    <property type="entry name" value="HOMOSERINE O-ACETYLTRANSFERASE"/>
    <property type="match status" value="1"/>
</dbReference>
<dbReference type="EC" id="2.3.1.-" evidence="2"/>
<dbReference type="PIRSF" id="PIRSF000443">
    <property type="entry name" value="Homoser_Ac_trans"/>
    <property type="match status" value="1"/>
</dbReference>
<dbReference type="InterPro" id="IPR008220">
    <property type="entry name" value="HAT_MetX-like"/>
</dbReference>
<feature type="site" description="Important for substrate specificity" evidence="2">
    <location>
        <position position="146"/>
    </location>
</feature>
<dbReference type="InterPro" id="IPR029058">
    <property type="entry name" value="AB_hydrolase_fold"/>
</dbReference>
<dbReference type="RefSeq" id="WP_104520229.1">
    <property type="nucleotide sequence ID" value="NZ_NHRY01000198.1"/>
</dbReference>
<dbReference type="EMBL" id="NHRY01000198">
    <property type="protein sequence ID" value="PPQ31071.1"/>
    <property type="molecule type" value="Genomic_DNA"/>
</dbReference>
<keyword evidence="6" id="KW-1185">Reference proteome</keyword>
<keyword evidence="2" id="KW-0963">Cytoplasm</keyword>
<feature type="active site" evidence="3">
    <location>
        <position position="319"/>
    </location>
</feature>
<evidence type="ECO:0000256" key="2">
    <source>
        <dbReference type="HAMAP-Rule" id="MF_00296"/>
    </source>
</evidence>
<dbReference type="GO" id="GO:0005737">
    <property type="term" value="C:cytoplasm"/>
    <property type="evidence" value="ECO:0007669"/>
    <property type="project" value="UniProtKB-SubCell"/>
</dbReference>
<dbReference type="GO" id="GO:0009086">
    <property type="term" value="P:methionine biosynthetic process"/>
    <property type="evidence" value="ECO:0007669"/>
    <property type="project" value="TreeGrafter"/>
</dbReference>
<feature type="domain" description="AB hydrolase-1" evidence="4">
    <location>
        <begin position="56"/>
        <end position="319"/>
    </location>
</feature>
<keyword evidence="2" id="KW-0012">Acyltransferase</keyword>
<dbReference type="SUPFAM" id="SSF53474">
    <property type="entry name" value="alpha/beta-Hydrolases"/>
    <property type="match status" value="1"/>
</dbReference>
<feature type="active site" description="Nucleophile" evidence="3">
    <location>
        <position position="145"/>
    </location>
</feature>
<evidence type="ECO:0000313" key="5">
    <source>
        <dbReference type="EMBL" id="PPQ31071.1"/>
    </source>
</evidence>
<name>A0A2S6N901_RHOGL</name>
<gene>
    <name evidence="5" type="ORF">CCS01_18115</name>
</gene>
<dbReference type="HAMAP" id="MF_00296">
    <property type="entry name" value="MetX_acyltransf"/>
    <property type="match status" value="1"/>
</dbReference>
<comment type="subunit">
    <text evidence="2">Homodimer.</text>
</comment>
<sequence>MTALVQDGFSFRDFPLEHGDTLPAVTLAYASRGQLAPDGRNAILVTHGYTSGPLMIAPGVASAEGAWSTLIGPGAPLDTDRYFVLCSNMLGSSFGSTNAASTDPRTGRPYGPAFPRITVADIVRAQKRLLDGLGVRHLRAVIGPSYGGFQAFQWAVTFPDFMDGIVPVVTAPRPPEGDRTEGLRRRFEADPNWNGGDYYGTGGVQATLTALRVDTLKRYGLGESLAGQFPDPADREAEIHRIAAAWAAVFDANSLFILGRAMEEYDVTGAYGRIRVPVLYVLSRTDALFPPNLAPGVMGGLRAAGVDAAYVEIDSAHGHLASGADAAKWAPALRDFIRKLEANT</sequence>
<protein>
    <recommendedName>
        <fullName evidence="2">Probable acyltransferase</fullName>
        <ecNumber evidence="2">2.3.1.-</ecNumber>
    </recommendedName>
</protein>
<evidence type="ECO:0000259" key="4">
    <source>
        <dbReference type="Pfam" id="PF00561"/>
    </source>
</evidence>
<keyword evidence="2" id="KW-0028">Amino-acid biosynthesis</keyword>
<comment type="similarity">
    <text evidence="2">Belongs to the AB hydrolase superfamily. MetX family.</text>
</comment>
<dbReference type="Gene3D" id="3.40.50.1820">
    <property type="entry name" value="alpha/beta hydrolase"/>
    <property type="match status" value="1"/>
</dbReference>